<dbReference type="AlphaFoldDB" id="A0A0X8NUW0"/>
<accession>A0A0X8NUW0</accession>
<dbReference type="Proteomes" id="UP000060602">
    <property type="component" value="Chromosome"/>
</dbReference>
<dbReference type="InterPro" id="IPR032710">
    <property type="entry name" value="NTF2-like_dom_sf"/>
</dbReference>
<dbReference type="Gene3D" id="3.10.450.50">
    <property type="match status" value="1"/>
</dbReference>
<protein>
    <submittedName>
        <fullName evidence="1">DUF4440 domain-containing protein</fullName>
    </submittedName>
</protein>
<gene>
    <name evidence="1" type="ORF">AL504_01200</name>
</gene>
<reference evidence="2" key="1">
    <citation type="submission" date="2015-12" db="EMBL/GenBank/DDBJ databases">
        <title>FDA dAtabase for Regulatory Grade micrObial Sequences (FDA-ARGOS): Supporting development and validation of Infectious Disease Dx tests.</title>
        <authorList>
            <person name="Case J."/>
            <person name="Tallon L."/>
            <person name="Sadzewicz L."/>
            <person name="Sengamalay N."/>
            <person name="Ott S."/>
            <person name="Godinez A."/>
            <person name="Nagaraj S."/>
            <person name="Nadendla S."/>
            <person name="Sichtig H."/>
        </authorList>
    </citation>
    <scope>NUCLEOTIDE SEQUENCE [LARGE SCALE GENOMIC DNA]</scope>
    <source>
        <strain evidence="2">FDAARGOS_147</strain>
    </source>
</reference>
<dbReference type="SUPFAM" id="SSF54427">
    <property type="entry name" value="NTF2-like"/>
    <property type="match status" value="1"/>
</dbReference>
<evidence type="ECO:0000313" key="2">
    <source>
        <dbReference type="Proteomes" id="UP000060602"/>
    </source>
</evidence>
<sequence>MGASAYAHAAPAPDSAAVRALFLQQVDAENAHDLARLDAVLADSPDDASSPVSFVARAYEFWGKRAVMAHFVETFKGTWHLDPDMSRSRIVALSDDTMQIYVPTRVTLGAPGKAATTASYLINQFAVRTAQGWRFTAILPVPAQ</sequence>
<name>A0A0X8NUW0_ALCXX</name>
<evidence type="ECO:0000313" key="1">
    <source>
        <dbReference type="EMBL" id="AMG34796.2"/>
    </source>
</evidence>
<proteinExistence type="predicted"/>
<dbReference type="EMBL" id="CP014060">
    <property type="protein sequence ID" value="AMG34796.2"/>
    <property type="molecule type" value="Genomic_DNA"/>
</dbReference>
<organism evidence="1 2">
    <name type="scientific">Alcaligenes xylosoxydans xylosoxydans</name>
    <name type="common">Achromobacter xylosoxidans</name>
    <dbReference type="NCBI Taxonomy" id="85698"/>
    <lineage>
        <taxon>Bacteria</taxon>
        <taxon>Pseudomonadati</taxon>
        <taxon>Pseudomonadota</taxon>
        <taxon>Betaproteobacteria</taxon>
        <taxon>Burkholderiales</taxon>
        <taxon>Alcaligenaceae</taxon>
        <taxon>Achromobacter</taxon>
    </lineage>
</organism>